<dbReference type="RefSeq" id="WP_137017434.1">
    <property type="nucleotide sequence ID" value="NZ_SZNS01000017.1"/>
</dbReference>
<evidence type="ECO:0000313" key="5">
    <source>
        <dbReference type="Proteomes" id="UP000309170"/>
    </source>
</evidence>
<reference evidence="4 5" key="1">
    <citation type="journal article" date="2019" name="Environ. Microbiol.">
        <title>An active ?-lactamase is a part of an orchestrated cell wall stress resistance network of Bacillus subtilis and related rhizosphere species.</title>
        <authorList>
            <person name="Bucher T."/>
            <person name="Keren-Paz A."/>
            <person name="Hausser J."/>
            <person name="Olender T."/>
            <person name="Cytryn E."/>
            <person name="Kolodkin-Gal I."/>
        </authorList>
    </citation>
    <scope>NUCLEOTIDE SEQUENCE [LARGE SCALE GENOMIC DNA]</scope>
    <source>
        <strain evidence="4 5">I4</strain>
    </source>
</reference>
<proteinExistence type="predicted"/>
<feature type="domain" description="Hydantoinase A/oxoprolinase" evidence="1">
    <location>
        <begin position="203"/>
        <end position="489"/>
    </location>
</feature>
<dbReference type="EMBL" id="SZNT01000352">
    <property type="protein sequence ID" value="TKH08618.1"/>
    <property type="molecule type" value="Genomic_DNA"/>
</dbReference>
<dbReference type="InterPro" id="IPR043129">
    <property type="entry name" value="ATPase_NBD"/>
</dbReference>
<evidence type="ECO:0000313" key="4">
    <source>
        <dbReference type="EMBL" id="TKH08618.1"/>
    </source>
</evidence>
<protein>
    <submittedName>
        <fullName evidence="4">Hydantoinase/oxoprolinase family protein</fullName>
    </submittedName>
</protein>
<evidence type="ECO:0000259" key="2">
    <source>
        <dbReference type="Pfam" id="PF05378"/>
    </source>
</evidence>
<feature type="domain" description="Hydantoinase/oxoprolinase N-terminal" evidence="2">
    <location>
        <begin position="8"/>
        <end position="182"/>
    </location>
</feature>
<dbReference type="InterPro" id="IPR049517">
    <property type="entry name" value="ACX-like_C"/>
</dbReference>
<dbReference type="GO" id="GO:0017168">
    <property type="term" value="F:5-oxoprolinase (ATP-hydrolyzing) activity"/>
    <property type="evidence" value="ECO:0007669"/>
    <property type="project" value="TreeGrafter"/>
</dbReference>
<dbReference type="PANTHER" id="PTHR11365">
    <property type="entry name" value="5-OXOPROLINASE RELATED"/>
    <property type="match status" value="1"/>
</dbReference>
<evidence type="ECO:0000259" key="1">
    <source>
        <dbReference type="Pfam" id="PF01968"/>
    </source>
</evidence>
<dbReference type="Pfam" id="PF19278">
    <property type="entry name" value="Hydant_A_C"/>
    <property type="match status" value="1"/>
</dbReference>
<dbReference type="GO" id="GO:0006749">
    <property type="term" value="P:glutathione metabolic process"/>
    <property type="evidence" value="ECO:0007669"/>
    <property type="project" value="TreeGrafter"/>
</dbReference>
<organism evidence="4 5">
    <name type="scientific">Peribacillus simplex</name>
    <dbReference type="NCBI Taxonomy" id="1478"/>
    <lineage>
        <taxon>Bacteria</taxon>
        <taxon>Bacillati</taxon>
        <taxon>Bacillota</taxon>
        <taxon>Bacilli</taxon>
        <taxon>Bacillales</taxon>
        <taxon>Bacillaceae</taxon>
        <taxon>Peribacillus</taxon>
    </lineage>
</organism>
<dbReference type="InterPro" id="IPR008040">
    <property type="entry name" value="Hydant_A_N"/>
</dbReference>
<dbReference type="GO" id="GO:0005829">
    <property type="term" value="C:cytosol"/>
    <property type="evidence" value="ECO:0007669"/>
    <property type="project" value="TreeGrafter"/>
</dbReference>
<dbReference type="SUPFAM" id="SSF53067">
    <property type="entry name" value="Actin-like ATPase domain"/>
    <property type="match status" value="1"/>
</dbReference>
<comment type="caution">
    <text evidence="4">The sequence shown here is derived from an EMBL/GenBank/DDBJ whole genome shotgun (WGS) entry which is preliminary data.</text>
</comment>
<dbReference type="Pfam" id="PF01968">
    <property type="entry name" value="Hydantoinase_A"/>
    <property type="match status" value="1"/>
</dbReference>
<accession>A0A9X8ZEB0</accession>
<dbReference type="InterPro" id="IPR002821">
    <property type="entry name" value="Hydantoinase_A"/>
</dbReference>
<gene>
    <name evidence="4" type="ORF">FC678_19795</name>
</gene>
<dbReference type="Pfam" id="PF05378">
    <property type="entry name" value="Hydant_A_N"/>
    <property type="match status" value="1"/>
</dbReference>
<name>A0A9X8ZEB0_9BACI</name>
<dbReference type="PANTHER" id="PTHR11365:SF23">
    <property type="entry name" value="HYPOTHETICAL 5-OXOPROLINASE (EUROFUNG)-RELATED"/>
    <property type="match status" value="1"/>
</dbReference>
<sequence length="679" mass="74771">MIGTKQTRLAIDVGGTFTDVFVFDERTKEISITKTSSTPLNPEIGILDGIAKAEIDCENIKVFSHGTTVGTNALIERKLPKTALITSAGFRDVSEIRRGTKLELWDTYDDVAKPYIQRRDRFEVEERIDFAGNVLTEINEEEVRSLARKLKRRGTESIAVCFMNSYVNGSNEAKVKRIIQEELPDVYICISSEVLPEIFEHERMSTTIVNAVLGPTVSNYIKTLEGEMTKRGYEDDILVLHSGGGVMTSQTVPRYAARLASSGIAAGAIASKHIAQLCGFNNAIGLDMGGTSTDISLMHEGDLRITKDWYIEYGYPIGFPSIEILTIGAGGGSLAWVDEGGSLRNGPQSAGAVPGPACYSRGGVEPTNSDANIVLGRLGTKLLDGQMELDKQKAIEVVDKIAKKFEYTIEEAANAITRVANANMCDALRLISVRRGYDPRDFALVAFGGAGPLHGAYLAKEMEIPTVIIPPHPGVAAAMGCLLVDVRHDISKTYVKNVKDVSLKDLEKEFIGMEKEAAELLQEEGVAKEASTLMRYIDMRYMGQWRSLAIEVECPISSLEETLDRFHQEHDREFSFSDKEQTVEIYGLLVTAIGTVPKPEFPTYEPGGTLADALKETRDVYFEEEGYVNTNVYNRELIPAFSEIMGPAIVDQLDTTTVIPPNFTAKVDKYRNLILSQNK</sequence>
<evidence type="ECO:0000259" key="3">
    <source>
        <dbReference type="Pfam" id="PF19278"/>
    </source>
</evidence>
<dbReference type="InterPro" id="IPR045079">
    <property type="entry name" value="Oxoprolinase-like"/>
</dbReference>
<feature type="domain" description="Acetophenone carboxylase-like C-terminal" evidence="3">
    <location>
        <begin position="502"/>
        <end position="674"/>
    </location>
</feature>
<dbReference type="AlphaFoldDB" id="A0A9X8ZEB0"/>
<dbReference type="OrthoDB" id="9768323at2"/>
<dbReference type="Proteomes" id="UP000309170">
    <property type="component" value="Unassembled WGS sequence"/>
</dbReference>